<proteinExistence type="predicted"/>
<dbReference type="AlphaFoldDB" id="A0A1I0TST5"/>
<name>A0A1I0TST5_9BACL</name>
<dbReference type="InterPro" id="IPR045403">
    <property type="entry name" value="HTH_59_Firmicutes_type"/>
</dbReference>
<dbReference type="EMBL" id="FOJS01000055">
    <property type="protein sequence ID" value="SFA54757.1"/>
    <property type="molecule type" value="Genomic_DNA"/>
</dbReference>
<evidence type="ECO:0000259" key="1">
    <source>
        <dbReference type="Pfam" id="PF20038"/>
    </source>
</evidence>
<sequence>MKFHLHEVMTPSEAAERWGLKRNTLVAALNRGWFDKQIKKGLIRKYVKENGKTEWYITEQAMFEKYGHPKGEEK</sequence>
<reference evidence="3" key="1">
    <citation type="submission" date="2016-10" db="EMBL/GenBank/DDBJ databases">
        <authorList>
            <person name="Varghese N."/>
            <person name="Submissions S."/>
        </authorList>
    </citation>
    <scope>NUCLEOTIDE SEQUENCE [LARGE SCALE GENOMIC DNA]</scope>
    <source>
        <strain evidence="3">M1</strain>
    </source>
</reference>
<gene>
    <name evidence="2" type="ORF">SAMN05192569_10559</name>
</gene>
<dbReference type="Proteomes" id="UP000198650">
    <property type="component" value="Unassembled WGS sequence"/>
</dbReference>
<feature type="domain" description="Helix-turn-helix" evidence="1">
    <location>
        <begin position="1"/>
        <end position="68"/>
    </location>
</feature>
<dbReference type="Pfam" id="PF20038">
    <property type="entry name" value="HTH_59"/>
    <property type="match status" value="1"/>
</dbReference>
<dbReference type="OrthoDB" id="2936740at2"/>
<evidence type="ECO:0000313" key="3">
    <source>
        <dbReference type="Proteomes" id="UP000198650"/>
    </source>
</evidence>
<organism evidence="2 3">
    <name type="scientific">Parageobacillus thermantarcticus</name>
    <dbReference type="NCBI Taxonomy" id="186116"/>
    <lineage>
        <taxon>Bacteria</taxon>
        <taxon>Bacillati</taxon>
        <taxon>Bacillota</taxon>
        <taxon>Bacilli</taxon>
        <taxon>Bacillales</taxon>
        <taxon>Anoxybacillaceae</taxon>
        <taxon>Parageobacillus</taxon>
    </lineage>
</organism>
<dbReference type="STRING" id="186116.SAMN05192569_10559"/>
<protein>
    <recommendedName>
        <fullName evidence="1">Helix-turn-helix domain-containing protein</fullName>
    </recommendedName>
</protein>
<accession>A0A1I0TST5</accession>
<keyword evidence="3" id="KW-1185">Reference proteome</keyword>
<evidence type="ECO:0000313" key="2">
    <source>
        <dbReference type="EMBL" id="SFA54757.1"/>
    </source>
</evidence>
<dbReference type="RefSeq" id="WP_090951781.1">
    <property type="nucleotide sequence ID" value="NZ_FOJS01000055.1"/>
</dbReference>